<sequence length="289" mass="32795">MTDAGLVLEGGGMRGLYTAGVLEYFMSRDIYFPYVIGVSAGACMGASYLARQRGRNKKVNLDFIEDKRYLSFSNYIRKREVFGMDFIFDEIPNRLVPFDVKTLMQGTEEFVIGATDCESGEPVYFKKSDYDETTIARLLRASSSLPFVATSVEHNGQLLLDGGIADPIPIRKAEADGFKLNIVILTKPRGYFKKPGKISKIIKYKDHPIINDKLGVRYQHYNETLHYIRKQEKAHKAFVISPSQDIKVGRTEKNRERLESLYELGWNDAKNQYAAMQAFLGAAGKQYNH</sequence>
<name>A0A558AU28_9STAP</name>
<dbReference type="InterPro" id="IPR045943">
    <property type="entry name" value="DUF6363"/>
</dbReference>
<evidence type="ECO:0000313" key="7">
    <source>
        <dbReference type="EMBL" id="TVT27774.1"/>
    </source>
</evidence>
<dbReference type="InterPro" id="IPR002641">
    <property type="entry name" value="PNPLA_dom"/>
</dbReference>
<dbReference type="RefSeq" id="WP_145288760.1">
    <property type="nucleotide sequence ID" value="NZ_VMSJ01000003.1"/>
</dbReference>
<feature type="active site" description="Proton acceptor" evidence="4">
    <location>
        <position position="161"/>
    </location>
</feature>
<comment type="caution">
    <text evidence="7">The sequence shown here is derived from an EMBL/GenBank/DDBJ whole genome shotgun (WGS) entry which is preliminary data.</text>
</comment>
<protein>
    <submittedName>
        <fullName evidence="7">Patatin family protein</fullName>
    </submittedName>
</protein>
<evidence type="ECO:0000256" key="3">
    <source>
        <dbReference type="ARBA" id="ARBA00023098"/>
    </source>
</evidence>
<dbReference type="GO" id="GO:0016787">
    <property type="term" value="F:hydrolase activity"/>
    <property type="evidence" value="ECO:0007669"/>
    <property type="project" value="UniProtKB-UniRule"/>
</dbReference>
<dbReference type="Proteomes" id="UP000315103">
    <property type="component" value="Unassembled WGS sequence"/>
</dbReference>
<keyword evidence="5" id="KW-0472">Membrane</keyword>
<evidence type="ECO:0000256" key="4">
    <source>
        <dbReference type="PROSITE-ProRule" id="PRU01161"/>
    </source>
</evidence>
<evidence type="ECO:0000256" key="2">
    <source>
        <dbReference type="ARBA" id="ARBA00022963"/>
    </source>
</evidence>
<dbReference type="Gene3D" id="3.40.1090.10">
    <property type="entry name" value="Cytosolic phospholipase A2 catalytic domain"/>
    <property type="match status" value="2"/>
</dbReference>
<feature type="active site" description="Nucleophile" evidence="4">
    <location>
        <position position="39"/>
    </location>
</feature>
<feature type="short sequence motif" description="GXSXG" evidence="4">
    <location>
        <begin position="37"/>
        <end position="41"/>
    </location>
</feature>
<feature type="short sequence motif" description="GXGXXG" evidence="4">
    <location>
        <begin position="10"/>
        <end position="15"/>
    </location>
</feature>
<keyword evidence="8" id="KW-1185">Reference proteome</keyword>
<dbReference type="InterPro" id="IPR050301">
    <property type="entry name" value="NTE"/>
</dbReference>
<organism evidence="7 8">
    <name type="scientific">Salinicoccus cyprini</name>
    <dbReference type="NCBI Taxonomy" id="2493691"/>
    <lineage>
        <taxon>Bacteria</taxon>
        <taxon>Bacillati</taxon>
        <taxon>Bacillota</taxon>
        <taxon>Bacilli</taxon>
        <taxon>Bacillales</taxon>
        <taxon>Staphylococcaceae</taxon>
        <taxon>Salinicoccus</taxon>
    </lineage>
</organism>
<evidence type="ECO:0000313" key="8">
    <source>
        <dbReference type="Proteomes" id="UP000315103"/>
    </source>
</evidence>
<dbReference type="PANTHER" id="PTHR14226">
    <property type="entry name" value="NEUROPATHY TARGET ESTERASE/SWISS CHEESE D.MELANOGASTER"/>
    <property type="match status" value="1"/>
</dbReference>
<dbReference type="InterPro" id="IPR016035">
    <property type="entry name" value="Acyl_Trfase/lysoPLipase"/>
</dbReference>
<dbReference type="SUPFAM" id="SSF52151">
    <property type="entry name" value="FabD/lysophospholipase-like"/>
    <property type="match status" value="1"/>
</dbReference>
<keyword evidence="5" id="KW-1133">Transmembrane helix</keyword>
<accession>A0A558AU28</accession>
<dbReference type="EMBL" id="VMSJ01000003">
    <property type="protein sequence ID" value="TVT27774.1"/>
    <property type="molecule type" value="Genomic_DNA"/>
</dbReference>
<feature type="transmembrane region" description="Helical" evidence="5">
    <location>
        <begin position="31"/>
        <end position="50"/>
    </location>
</feature>
<keyword evidence="5" id="KW-0812">Transmembrane</keyword>
<keyword evidence="2 4" id="KW-0442">Lipid degradation</keyword>
<evidence type="ECO:0000259" key="6">
    <source>
        <dbReference type="PROSITE" id="PS51635"/>
    </source>
</evidence>
<dbReference type="InterPro" id="IPR037483">
    <property type="entry name" value="YjjU-like"/>
</dbReference>
<dbReference type="PROSITE" id="PS51635">
    <property type="entry name" value="PNPLA"/>
    <property type="match status" value="1"/>
</dbReference>
<keyword evidence="1 4" id="KW-0378">Hydrolase</keyword>
<reference evidence="7 8" key="1">
    <citation type="submission" date="2019-07" db="EMBL/GenBank/DDBJ databases">
        <title>Salinicoccus cyprini sp. nov., isolated from gastro-intestinal tract of mirror carp, Cyprinus carpio var. specularis, collected from Gobind Sagar Reservoir, Himachal Pradesh, India.</title>
        <authorList>
            <person name="Talwar C."/>
            <person name="Singh A.K."/>
            <person name="Lal R."/>
            <person name="Negi R.K."/>
        </authorList>
    </citation>
    <scope>NUCLEOTIDE SEQUENCE [LARGE SCALE GENOMIC DNA]</scope>
    <source>
        <strain evidence="7 8">CT19</strain>
    </source>
</reference>
<dbReference type="AlphaFoldDB" id="A0A558AU28"/>
<dbReference type="OrthoDB" id="9802424at2"/>
<dbReference type="Pfam" id="PF01734">
    <property type="entry name" value="Patatin"/>
    <property type="match status" value="1"/>
</dbReference>
<feature type="short sequence motif" description="DGA/G" evidence="4">
    <location>
        <begin position="161"/>
        <end position="163"/>
    </location>
</feature>
<dbReference type="Pfam" id="PF19890">
    <property type="entry name" value="DUF6363"/>
    <property type="match status" value="1"/>
</dbReference>
<evidence type="ECO:0000256" key="1">
    <source>
        <dbReference type="ARBA" id="ARBA00022801"/>
    </source>
</evidence>
<feature type="domain" description="PNPLA" evidence="6">
    <location>
        <begin position="6"/>
        <end position="174"/>
    </location>
</feature>
<dbReference type="CDD" id="cd07208">
    <property type="entry name" value="Pat_hypo_Ecoli_yjju_like"/>
    <property type="match status" value="1"/>
</dbReference>
<dbReference type="PANTHER" id="PTHR14226:SF25">
    <property type="entry name" value="PHOSPHOESTERASE"/>
    <property type="match status" value="1"/>
</dbReference>
<keyword evidence="3 4" id="KW-0443">Lipid metabolism</keyword>
<gene>
    <name evidence="7" type="ORF">FO441_08690</name>
</gene>
<dbReference type="GO" id="GO:0016042">
    <property type="term" value="P:lipid catabolic process"/>
    <property type="evidence" value="ECO:0007669"/>
    <property type="project" value="UniProtKB-UniRule"/>
</dbReference>
<evidence type="ECO:0000256" key="5">
    <source>
        <dbReference type="SAM" id="Phobius"/>
    </source>
</evidence>
<proteinExistence type="predicted"/>